<comment type="caution">
    <text evidence="1">The sequence shown here is derived from an EMBL/GenBank/DDBJ whole genome shotgun (WGS) entry which is preliminary data.</text>
</comment>
<keyword evidence="2" id="KW-1185">Reference proteome</keyword>
<evidence type="ECO:0000313" key="2">
    <source>
        <dbReference type="Proteomes" id="UP000275267"/>
    </source>
</evidence>
<organism evidence="1 2">
    <name type="scientific">Panicum miliaceum</name>
    <name type="common">Proso millet</name>
    <name type="synonym">Broomcorn millet</name>
    <dbReference type="NCBI Taxonomy" id="4540"/>
    <lineage>
        <taxon>Eukaryota</taxon>
        <taxon>Viridiplantae</taxon>
        <taxon>Streptophyta</taxon>
        <taxon>Embryophyta</taxon>
        <taxon>Tracheophyta</taxon>
        <taxon>Spermatophyta</taxon>
        <taxon>Magnoliopsida</taxon>
        <taxon>Liliopsida</taxon>
        <taxon>Poales</taxon>
        <taxon>Poaceae</taxon>
        <taxon>PACMAD clade</taxon>
        <taxon>Panicoideae</taxon>
        <taxon>Panicodae</taxon>
        <taxon>Paniceae</taxon>
        <taxon>Panicinae</taxon>
        <taxon>Panicum</taxon>
        <taxon>Panicum sect. Panicum</taxon>
    </lineage>
</organism>
<proteinExistence type="predicted"/>
<dbReference type="STRING" id="4540.A0A3L6PRZ5"/>
<evidence type="ECO:0000313" key="1">
    <source>
        <dbReference type="EMBL" id="RLM64512.1"/>
    </source>
</evidence>
<dbReference type="GO" id="GO:0016301">
    <property type="term" value="F:kinase activity"/>
    <property type="evidence" value="ECO:0007669"/>
    <property type="project" value="UniProtKB-KW"/>
</dbReference>
<protein>
    <submittedName>
        <fullName evidence="1">Phytol kinase, chloroplastic</fullName>
    </submittedName>
</protein>
<reference evidence="2" key="1">
    <citation type="journal article" date="2019" name="Nat. Commun.">
        <title>The genome of broomcorn millet.</title>
        <authorList>
            <person name="Zou C."/>
            <person name="Miki D."/>
            <person name="Li D."/>
            <person name="Tang Q."/>
            <person name="Xiao L."/>
            <person name="Rajput S."/>
            <person name="Deng P."/>
            <person name="Jia W."/>
            <person name="Huang R."/>
            <person name="Zhang M."/>
            <person name="Sun Y."/>
            <person name="Hu J."/>
            <person name="Fu X."/>
            <person name="Schnable P.S."/>
            <person name="Li F."/>
            <person name="Zhang H."/>
            <person name="Feng B."/>
            <person name="Zhu X."/>
            <person name="Liu R."/>
            <person name="Schnable J.C."/>
            <person name="Zhu J.-K."/>
            <person name="Zhang H."/>
        </authorList>
    </citation>
    <scope>NUCLEOTIDE SEQUENCE [LARGE SCALE GENOMIC DNA]</scope>
</reference>
<dbReference type="Proteomes" id="UP000275267">
    <property type="component" value="Unassembled WGS sequence"/>
</dbReference>
<dbReference type="EMBL" id="PQIB02000015">
    <property type="protein sequence ID" value="RLM64512.1"/>
    <property type="molecule type" value="Genomic_DNA"/>
</dbReference>
<name>A0A3L6PRZ5_PANMI</name>
<dbReference type="OrthoDB" id="10582697at2759"/>
<accession>A0A3L6PRZ5</accession>
<gene>
    <name evidence="1" type="ORF">C2845_PM16G23550</name>
</gene>
<dbReference type="AlphaFoldDB" id="A0A3L6PRZ5"/>
<sequence length="137" mass="14465">MAAAAWPGAAAACASSPNSLLLSRSRPHAPSPASFMRRRLVLGVATPAVTALAAAAPPAVLQDGAATLFTTAGAYALVRTFDVLTERRLVEKVSSLTILPVFLLVSNKVLAQSVVLCLERKRGFVWRCGVISYPIYQ</sequence>
<keyword evidence="1" id="KW-0418">Kinase</keyword>
<keyword evidence="1" id="KW-0808">Transferase</keyword>